<comment type="caution">
    <text evidence="2">The sequence shown here is derived from an EMBL/GenBank/DDBJ whole genome shotgun (WGS) entry which is preliminary data.</text>
</comment>
<dbReference type="PRINTS" id="PR00884">
    <property type="entry name" value="RIBOSOMALHS6"/>
</dbReference>
<name>A0A0W8E3E4_9ZZZZ</name>
<dbReference type="Pfam" id="PF01248">
    <property type="entry name" value="Ribosomal_L7Ae"/>
    <property type="match status" value="1"/>
</dbReference>
<dbReference type="Gene3D" id="3.30.1330.30">
    <property type="match status" value="1"/>
</dbReference>
<dbReference type="InterPro" id="IPR004038">
    <property type="entry name" value="Ribosomal_eL8/eL30/eS12/Gad45"/>
</dbReference>
<dbReference type="AlphaFoldDB" id="A0A0W8E3E4"/>
<sequence>MSLEELRNGSKVIGAKQVKKAITKGLAKKVYLADDAEPHITEPIKALCLQHEVDYQLTDSMKKLGDACGIDVGSAAVALII</sequence>
<proteinExistence type="predicted"/>
<reference evidence="2" key="1">
    <citation type="journal article" date="2015" name="Proc. Natl. Acad. Sci. U.S.A.">
        <title>Networks of energetic and metabolic interactions define dynamics in microbial communities.</title>
        <authorList>
            <person name="Embree M."/>
            <person name="Liu J.K."/>
            <person name="Al-Bassam M.M."/>
            <person name="Zengler K."/>
        </authorList>
    </citation>
    <scope>NUCLEOTIDE SEQUENCE</scope>
</reference>
<dbReference type="EMBL" id="LNQE01001890">
    <property type="protein sequence ID" value="KUG03184.1"/>
    <property type="molecule type" value="Genomic_DNA"/>
</dbReference>
<feature type="domain" description="Ribosomal protein eL8/eL30/eS12/Gadd45" evidence="1">
    <location>
        <begin position="10"/>
        <end position="78"/>
    </location>
</feature>
<protein>
    <submittedName>
        <fullName evidence="2">Ribosomal l7ae family protein</fullName>
    </submittedName>
</protein>
<evidence type="ECO:0000313" key="2">
    <source>
        <dbReference type="EMBL" id="KUG03184.1"/>
    </source>
</evidence>
<organism evidence="2">
    <name type="scientific">hydrocarbon metagenome</name>
    <dbReference type="NCBI Taxonomy" id="938273"/>
    <lineage>
        <taxon>unclassified sequences</taxon>
        <taxon>metagenomes</taxon>
        <taxon>ecological metagenomes</taxon>
    </lineage>
</organism>
<gene>
    <name evidence="2" type="ORF">ASZ90_019412</name>
</gene>
<evidence type="ECO:0000259" key="1">
    <source>
        <dbReference type="Pfam" id="PF01248"/>
    </source>
</evidence>
<accession>A0A0W8E3E4</accession>
<dbReference type="SUPFAM" id="SSF55315">
    <property type="entry name" value="L30e-like"/>
    <property type="match status" value="1"/>
</dbReference>
<dbReference type="InterPro" id="IPR029064">
    <property type="entry name" value="Ribosomal_eL30-like_sf"/>
</dbReference>